<feature type="compositionally biased region" description="Low complexity" evidence="1">
    <location>
        <begin position="164"/>
        <end position="186"/>
    </location>
</feature>
<evidence type="ECO:0000313" key="3">
    <source>
        <dbReference type="EMBL" id="KAK6331567.1"/>
    </source>
</evidence>
<feature type="signal peptide" evidence="2">
    <location>
        <begin position="1"/>
        <end position="20"/>
    </location>
</feature>
<evidence type="ECO:0000313" key="4">
    <source>
        <dbReference type="Proteomes" id="UP001313282"/>
    </source>
</evidence>
<feature type="compositionally biased region" description="Polar residues" evidence="1">
    <location>
        <begin position="187"/>
        <end position="199"/>
    </location>
</feature>
<organism evidence="3 4">
    <name type="scientific">Orbilia javanica</name>
    <dbReference type="NCBI Taxonomy" id="47235"/>
    <lineage>
        <taxon>Eukaryota</taxon>
        <taxon>Fungi</taxon>
        <taxon>Dikarya</taxon>
        <taxon>Ascomycota</taxon>
        <taxon>Pezizomycotina</taxon>
        <taxon>Orbiliomycetes</taxon>
        <taxon>Orbiliales</taxon>
        <taxon>Orbiliaceae</taxon>
        <taxon>Orbilia</taxon>
    </lineage>
</organism>
<evidence type="ECO:0000256" key="2">
    <source>
        <dbReference type="SAM" id="SignalP"/>
    </source>
</evidence>
<name>A0AAN8MMU8_9PEZI</name>
<evidence type="ECO:0000256" key="1">
    <source>
        <dbReference type="SAM" id="MobiDB-lite"/>
    </source>
</evidence>
<protein>
    <submittedName>
        <fullName evidence="3">Uncharacterized protein</fullName>
    </submittedName>
</protein>
<proteinExistence type="predicted"/>
<feature type="region of interest" description="Disordered" evidence="1">
    <location>
        <begin position="164"/>
        <end position="199"/>
    </location>
</feature>
<dbReference type="EMBL" id="JAVHNR010000010">
    <property type="protein sequence ID" value="KAK6331567.1"/>
    <property type="molecule type" value="Genomic_DNA"/>
</dbReference>
<gene>
    <name evidence="3" type="ORF">TWF718_002116</name>
</gene>
<dbReference type="AlphaFoldDB" id="A0AAN8MMU8"/>
<sequence>MQRKLVLAFLSLLSAAVIRADEVTIQEPITGCEGNAYCTGFEKCTEKGYCHRRESCGTWAGLQNTCCYATNASQTCAEVGGDFLINTFNFASVGTEPVYAKKCPQGTGGVSFDYLKDAFACCPLDSLDIILQAAPQNASFLEPGIPRSEQIAEITAARCVGTGFSDSGSSPSPSTTEGTSTGTQTSAPTGTSSPNSARPNNIPPAIFGISFFVLALGFV</sequence>
<keyword evidence="4" id="KW-1185">Reference proteome</keyword>
<dbReference type="Proteomes" id="UP001313282">
    <property type="component" value="Unassembled WGS sequence"/>
</dbReference>
<reference evidence="3 4" key="1">
    <citation type="submission" date="2019-10" db="EMBL/GenBank/DDBJ databases">
        <authorList>
            <person name="Palmer J.M."/>
        </authorList>
    </citation>
    <scope>NUCLEOTIDE SEQUENCE [LARGE SCALE GENOMIC DNA]</scope>
    <source>
        <strain evidence="3 4">TWF718</strain>
    </source>
</reference>
<keyword evidence="2" id="KW-0732">Signal</keyword>
<accession>A0AAN8MMU8</accession>
<feature type="chain" id="PRO_5042827505" evidence="2">
    <location>
        <begin position="21"/>
        <end position="219"/>
    </location>
</feature>
<comment type="caution">
    <text evidence="3">The sequence shown here is derived from an EMBL/GenBank/DDBJ whole genome shotgun (WGS) entry which is preliminary data.</text>
</comment>